<evidence type="ECO:0008006" key="5">
    <source>
        <dbReference type="Google" id="ProtNLM"/>
    </source>
</evidence>
<reference evidence="3 4" key="1">
    <citation type="journal article" date="2019" name="Genome Biol. Evol.">
        <title>Insights into the evolution of the New World diploid cottons (Gossypium, subgenus Houzingenia) based on genome sequencing.</title>
        <authorList>
            <person name="Grover C.E."/>
            <person name="Arick M.A. 2nd"/>
            <person name="Thrash A."/>
            <person name="Conover J.L."/>
            <person name="Sanders W.S."/>
            <person name="Peterson D.G."/>
            <person name="Frelichowski J.E."/>
            <person name="Scheffler J.A."/>
            <person name="Scheffler B.E."/>
            <person name="Wendel J.F."/>
        </authorList>
    </citation>
    <scope>NUCLEOTIDE SEQUENCE [LARGE SCALE GENOMIC DNA]</scope>
    <source>
        <strain evidence="3">1</strain>
        <tissue evidence="3">Leaf</tissue>
    </source>
</reference>
<dbReference type="Proteomes" id="UP000593576">
    <property type="component" value="Unassembled WGS sequence"/>
</dbReference>
<feature type="region of interest" description="Disordered" evidence="1">
    <location>
        <begin position="346"/>
        <end position="396"/>
    </location>
</feature>
<feature type="compositionally biased region" description="Polar residues" evidence="1">
    <location>
        <begin position="590"/>
        <end position="612"/>
    </location>
</feature>
<evidence type="ECO:0000313" key="3">
    <source>
        <dbReference type="EMBL" id="MBA0877951.1"/>
    </source>
</evidence>
<comment type="caution">
    <text evidence="3">The sequence shown here is derived from an EMBL/GenBank/DDBJ whole genome shotgun (WGS) entry which is preliminary data.</text>
</comment>
<dbReference type="PANTHER" id="PTHR38937:SF2">
    <property type="entry name" value="MEMBRANE PROTEIN OF ER BODY-LIKE PROTEIN ISOFORM X1"/>
    <property type="match status" value="1"/>
</dbReference>
<dbReference type="PANTHER" id="PTHR38937">
    <property type="entry name" value="MEMBRANE PROTEIN OF ER BODY-LIKE PROTEIN"/>
    <property type="match status" value="1"/>
</dbReference>
<feature type="region of interest" description="Disordered" evidence="1">
    <location>
        <begin position="432"/>
        <end position="622"/>
    </location>
</feature>
<dbReference type="InterPro" id="IPR052843">
    <property type="entry name" value="ER_body_metal_sequester"/>
</dbReference>
<feature type="compositionally biased region" description="Polar residues" evidence="1">
    <location>
        <begin position="7"/>
        <end position="23"/>
    </location>
</feature>
<feature type="compositionally biased region" description="Polar residues" evidence="1">
    <location>
        <begin position="448"/>
        <end position="573"/>
    </location>
</feature>
<feature type="transmembrane region" description="Helical" evidence="2">
    <location>
        <begin position="909"/>
        <end position="929"/>
    </location>
</feature>
<organism evidence="3 4">
    <name type="scientific">Gossypium schwendimanii</name>
    <name type="common">Cotton</name>
    <dbReference type="NCBI Taxonomy" id="34291"/>
    <lineage>
        <taxon>Eukaryota</taxon>
        <taxon>Viridiplantae</taxon>
        <taxon>Streptophyta</taxon>
        <taxon>Embryophyta</taxon>
        <taxon>Tracheophyta</taxon>
        <taxon>Spermatophyta</taxon>
        <taxon>Magnoliopsida</taxon>
        <taxon>eudicotyledons</taxon>
        <taxon>Gunneridae</taxon>
        <taxon>Pentapetalae</taxon>
        <taxon>rosids</taxon>
        <taxon>malvids</taxon>
        <taxon>Malvales</taxon>
        <taxon>Malvaceae</taxon>
        <taxon>Malvoideae</taxon>
        <taxon>Gossypium</taxon>
    </lineage>
</organism>
<dbReference type="AlphaFoldDB" id="A0A7J9N3R1"/>
<dbReference type="EMBL" id="JABFAF010270023">
    <property type="protein sequence ID" value="MBA0877951.1"/>
    <property type="molecule type" value="Genomic_DNA"/>
</dbReference>
<feature type="compositionally biased region" description="Basic and acidic residues" evidence="1">
    <location>
        <begin position="577"/>
        <end position="589"/>
    </location>
</feature>
<feature type="transmembrane region" description="Helical" evidence="2">
    <location>
        <begin position="791"/>
        <end position="812"/>
    </location>
</feature>
<accession>A0A7J9N3R1</accession>
<proteinExistence type="predicted"/>
<dbReference type="OrthoDB" id="1924921at2759"/>
<feature type="transmembrane region" description="Helical" evidence="2">
    <location>
        <begin position="876"/>
        <end position="897"/>
    </location>
</feature>
<gene>
    <name evidence="3" type="ORF">Goshw_002110</name>
</gene>
<feature type="region of interest" description="Disordered" evidence="1">
    <location>
        <begin position="1"/>
        <end position="104"/>
    </location>
</feature>
<protein>
    <recommendedName>
        <fullName evidence="5">Membrane protein of ER body-like protein</fullName>
    </recommendedName>
</protein>
<keyword evidence="2" id="KW-0472">Membrane</keyword>
<keyword evidence="2" id="KW-0812">Transmembrane</keyword>
<keyword evidence="4" id="KW-1185">Reference proteome</keyword>
<sequence length="962" mass="106366">MDMVVKPQQQLDTKLANKSSLLNQEDEEEEEVGVNLLTRHSSSSHPPLNGVGADDEFEPEPEPEPVPVSAPTSGTTSESSDQEEEDKGGVRNEEMRGEEGDGNSIYYDKIEGTWKCRHCNWTHQNGSPSIVDIESHEGYFHKAMNTKRLNQWGPCFGLETKDNIPGLSLSDNKCRASVYNVVLILCVLLCAESINESYEMQSEITKTLTMEVSHQTVRNVEDQKGFGLSPAPVEHLHEEANGSFKHFEKEAKVDANVDLHGEIKEDLYCPNGSFKNIEEETKDANIEEETKDANIDLIGEIEEDLMDLDVEGVLEKQNTHDLYCPNCNSCITKRVILVRRKPKVPIRHKPKRGKKPDLIPTSADFIVSGDTPEIHSDPSPAAAPDEQDASREQEQKQEQEAFSCLSCFSLFIPIGNGCFKIFQFFRGGRQTKHTQSPQEIRQREHSESTQGTNLSENNLSPQGTNLSENTPSPSEINSEGKTQSPQEISPEGKTQSPQGISQNEYPETPQLISGNDDTQSPQKRSHDANMSSPQCINNNEDAQKPQDISWNGGTQSPQKKNRDANMSSPQHINPNEDAQKARDINRNEDTQSPQKISRYENAQNPQDVNQNDSKQRPQKIPTEKTNWILSIFGYYKSKGEYPPVQAGHDASVQSAAVPTPSVINGEHIDATAIKLKEPGISDIFSSTDSSRLGKLKGESTVQKPDADLFQRNIGDNDIKDIETGLLEPLLHPSEEVQPSSQTITETEHRGTAAGEVREWEILKSIVYGGLIESITSLGVVSSAAGAGADTLNVLALGVANLIGGLIIICHNLRELKNDQPRASDVEEDRYQVLLGRRQNFKLHAFVAVLSFLIFGLVPPVVYGFSFRNSDDKDFKLAAMAGASLLCIILLALGKGHVRKPNRAYFRTVFYYLSLGITASGISYVVGQLLKKLAEQLGLFDSSSTVSMPFLETIPMEVGRASY</sequence>
<evidence type="ECO:0000313" key="4">
    <source>
        <dbReference type="Proteomes" id="UP000593576"/>
    </source>
</evidence>
<feature type="compositionally biased region" description="Acidic residues" evidence="1">
    <location>
        <begin position="53"/>
        <end position="63"/>
    </location>
</feature>
<evidence type="ECO:0000256" key="1">
    <source>
        <dbReference type="SAM" id="MobiDB-lite"/>
    </source>
</evidence>
<feature type="compositionally biased region" description="Basic and acidic residues" evidence="1">
    <location>
        <begin position="87"/>
        <end position="99"/>
    </location>
</feature>
<feature type="transmembrane region" description="Helical" evidence="2">
    <location>
        <begin position="842"/>
        <end position="864"/>
    </location>
</feature>
<name>A0A7J9N3R1_GOSSC</name>
<evidence type="ECO:0000256" key="2">
    <source>
        <dbReference type="SAM" id="Phobius"/>
    </source>
</evidence>
<keyword evidence="2" id="KW-1133">Transmembrane helix</keyword>
<dbReference type="CDD" id="cd01059">
    <property type="entry name" value="CCC1_like"/>
    <property type="match status" value="1"/>
</dbReference>